<organism evidence="9 10">
    <name type="scientific">Patulibacter medicamentivorans</name>
    <dbReference type="NCBI Taxonomy" id="1097667"/>
    <lineage>
        <taxon>Bacteria</taxon>
        <taxon>Bacillati</taxon>
        <taxon>Actinomycetota</taxon>
        <taxon>Thermoleophilia</taxon>
        <taxon>Solirubrobacterales</taxon>
        <taxon>Patulibacteraceae</taxon>
        <taxon>Patulibacter</taxon>
    </lineage>
</organism>
<protein>
    <recommendedName>
        <fullName evidence="7">TVP38/TMEM64 family membrane protein</fullName>
    </recommendedName>
</protein>
<feature type="transmembrane region" description="Helical" evidence="7">
    <location>
        <begin position="88"/>
        <end position="109"/>
    </location>
</feature>
<dbReference type="GO" id="GO:0005886">
    <property type="term" value="C:plasma membrane"/>
    <property type="evidence" value="ECO:0007669"/>
    <property type="project" value="UniProtKB-SubCell"/>
</dbReference>
<comment type="similarity">
    <text evidence="2 7">Belongs to the TVP38/TMEM64 family.</text>
</comment>
<evidence type="ECO:0000256" key="6">
    <source>
        <dbReference type="ARBA" id="ARBA00023136"/>
    </source>
</evidence>
<evidence type="ECO:0000256" key="5">
    <source>
        <dbReference type="ARBA" id="ARBA00022989"/>
    </source>
</evidence>
<dbReference type="Pfam" id="PF09335">
    <property type="entry name" value="VTT_dom"/>
    <property type="match status" value="1"/>
</dbReference>
<dbReference type="InterPro" id="IPR032816">
    <property type="entry name" value="VTT_dom"/>
</dbReference>
<proteinExistence type="inferred from homology"/>
<feature type="domain" description="VTT" evidence="8">
    <location>
        <begin position="76"/>
        <end position="192"/>
    </location>
</feature>
<evidence type="ECO:0000259" key="8">
    <source>
        <dbReference type="Pfam" id="PF09335"/>
    </source>
</evidence>
<evidence type="ECO:0000313" key="10">
    <source>
        <dbReference type="Proteomes" id="UP000005143"/>
    </source>
</evidence>
<sequence>MAHRDPAPRSDRRPTAASRPHLRLGGLLLGLLALGLVFALGGVLGTGTIRGWIDPLGVAAPIAYVVLAAVLGAALVPGAVLATVAGLLFGPVGGALLALASAVASAVLARGFSARVGGDALEDVSGERLRQLTAFARRNGLLAVIVQRLLPAIPDGPLSHAFGLARIRTRDLALGTAIAGGPRALSYALLGSSADDLTGRDAIAGVLLNVTTGIAGLTLAWWVLRRERRRATAAAFEGALPGDADPGPR</sequence>
<dbReference type="PANTHER" id="PTHR12677:SF58">
    <property type="entry name" value="TVP38_TMEM64 FAMILY MEMBRANE PROTEIN RV0625C"/>
    <property type="match status" value="1"/>
</dbReference>
<evidence type="ECO:0000256" key="4">
    <source>
        <dbReference type="ARBA" id="ARBA00022692"/>
    </source>
</evidence>
<comment type="caution">
    <text evidence="7">Lacks conserved residue(s) required for the propagation of feature annotation.</text>
</comment>
<keyword evidence="3 7" id="KW-1003">Cell membrane</keyword>
<dbReference type="AlphaFoldDB" id="H0E844"/>
<feature type="transmembrane region" description="Helical" evidence="7">
    <location>
        <begin position="202"/>
        <end position="224"/>
    </location>
</feature>
<evidence type="ECO:0000256" key="7">
    <source>
        <dbReference type="RuleBase" id="RU366058"/>
    </source>
</evidence>
<evidence type="ECO:0000256" key="3">
    <source>
        <dbReference type="ARBA" id="ARBA00022475"/>
    </source>
</evidence>
<dbReference type="RefSeq" id="WP_007576614.1">
    <property type="nucleotide sequence ID" value="NZ_AGUD01000239.1"/>
</dbReference>
<comment type="caution">
    <text evidence="9">The sequence shown here is derived from an EMBL/GenBank/DDBJ whole genome shotgun (WGS) entry which is preliminary data.</text>
</comment>
<feature type="transmembrane region" description="Helical" evidence="7">
    <location>
        <begin position="24"/>
        <end position="44"/>
    </location>
</feature>
<dbReference type="PANTHER" id="PTHR12677">
    <property type="entry name" value="GOLGI APPARATUS MEMBRANE PROTEIN TVP38-RELATED"/>
    <property type="match status" value="1"/>
</dbReference>
<keyword evidence="10" id="KW-1185">Reference proteome</keyword>
<evidence type="ECO:0000256" key="1">
    <source>
        <dbReference type="ARBA" id="ARBA00004651"/>
    </source>
</evidence>
<evidence type="ECO:0000256" key="2">
    <source>
        <dbReference type="ARBA" id="ARBA00008640"/>
    </source>
</evidence>
<keyword evidence="4 7" id="KW-0812">Transmembrane</keyword>
<evidence type="ECO:0000313" key="9">
    <source>
        <dbReference type="EMBL" id="EHN10167.1"/>
    </source>
</evidence>
<name>H0E844_9ACTN</name>
<gene>
    <name evidence="9" type="ORF">PAI11_30010</name>
</gene>
<dbReference type="EMBL" id="AGUD01000239">
    <property type="protein sequence ID" value="EHN10167.1"/>
    <property type="molecule type" value="Genomic_DNA"/>
</dbReference>
<dbReference type="Proteomes" id="UP000005143">
    <property type="component" value="Unassembled WGS sequence"/>
</dbReference>
<feature type="transmembrane region" description="Helical" evidence="7">
    <location>
        <begin position="56"/>
        <end position="76"/>
    </location>
</feature>
<comment type="subcellular location">
    <subcellularLocation>
        <location evidence="1 7">Cell membrane</location>
        <topology evidence="1 7">Multi-pass membrane protein</topology>
    </subcellularLocation>
</comment>
<dbReference type="InterPro" id="IPR015414">
    <property type="entry name" value="TMEM64"/>
</dbReference>
<keyword evidence="6 7" id="KW-0472">Membrane</keyword>
<keyword evidence="5 7" id="KW-1133">Transmembrane helix</keyword>
<accession>H0E844</accession>
<reference evidence="9 10" key="1">
    <citation type="journal article" date="2013" name="Biodegradation">
        <title>Quantitative proteomic analysis of ibuprofen-degrading Patulibacter sp. strain I11.</title>
        <authorList>
            <person name="Almeida B."/>
            <person name="Kjeldal H."/>
            <person name="Lolas I."/>
            <person name="Knudsen A.D."/>
            <person name="Carvalho G."/>
            <person name="Nielsen K.L."/>
            <person name="Barreto Crespo M.T."/>
            <person name="Stensballe A."/>
            <person name="Nielsen J.L."/>
        </authorList>
    </citation>
    <scope>NUCLEOTIDE SEQUENCE [LARGE SCALE GENOMIC DNA]</scope>
    <source>
        <strain evidence="9 10">I11</strain>
    </source>
</reference>